<evidence type="ECO:0000313" key="3">
    <source>
        <dbReference type="Proteomes" id="UP000195772"/>
    </source>
</evidence>
<dbReference type="AlphaFoldDB" id="A0A1Y3R351"/>
<keyword evidence="1" id="KW-0732">Signal</keyword>
<feature type="signal peptide" evidence="1">
    <location>
        <begin position="1"/>
        <end position="20"/>
    </location>
</feature>
<evidence type="ECO:0000256" key="1">
    <source>
        <dbReference type="SAM" id="SignalP"/>
    </source>
</evidence>
<dbReference type="OrthoDB" id="1117977at2"/>
<gene>
    <name evidence="2" type="ORF">B5G41_01850</name>
</gene>
<protein>
    <submittedName>
        <fullName evidence="2">Uncharacterized protein</fullName>
    </submittedName>
</protein>
<dbReference type="RefSeq" id="WP_032136101.1">
    <property type="nucleotide sequence ID" value="NZ_AP031440.1"/>
</dbReference>
<feature type="chain" id="PRO_5011003820" evidence="1">
    <location>
        <begin position="21"/>
        <end position="296"/>
    </location>
</feature>
<proteinExistence type="predicted"/>
<dbReference type="EMBL" id="NFHB01000001">
    <property type="protein sequence ID" value="OUN05067.1"/>
    <property type="molecule type" value="Genomic_DNA"/>
</dbReference>
<accession>A0A1Y3R351</accession>
<dbReference type="Proteomes" id="UP000195772">
    <property type="component" value="Unassembled WGS sequence"/>
</dbReference>
<name>A0A1Y3R351_9BACT</name>
<comment type="caution">
    <text evidence="2">The sequence shown here is derived from an EMBL/GenBank/DDBJ whole genome shotgun (WGS) entry which is preliminary data.</text>
</comment>
<evidence type="ECO:0000313" key="2">
    <source>
        <dbReference type="EMBL" id="OUN05067.1"/>
    </source>
</evidence>
<reference evidence="3" key="1">
    <citation type="submission" date="2017-04" db="EMBL/GenBank/DDBJ databases">
        <title>Function of individual gut microbiota members based on whole genome sequencing of pure cultures obtained from chicken caecum.</title>
        <authorList>
            <person name="Medvecky M."/>
            <person name="Cejkova D."/>
            <person name="Polansky O."/>
            <person name="Karasova D."/>
            <person name="Kubasova T."/>
            <person name="Cizek A."/>
            <person name="Rychlik I."/>
        </authorList>
    </citation>
    <scope>NUCLEOTIDE SEQUENCE [LARGE SCALE GENOMIC DNA]</scope>
    <source>
        <strain evidence="3">An90</strain>
    </source>
</reference>
<organism evidence="2 3">
    <name type="scientific">Alistipes onderdonkii</name>
    <dbReference type="NCBI Taxonomy" id="328813"/>
    <lineage>
        <taxon>Bacteria</taxon>
        <taxon>Pseudomonadati</taxon>
        <taxon>Bacteroidota</taxon>
        <taxon>Bacteroidia</taxon>
        <taxon>Bacteroidales</taxon>
        <taxon>Rikenellaceae</taxon>
        <taxon>Alistipes</taxon>
    </lineage>
</organism>
<sequence>MNKLYAILGVLLLTVSSVSAQKSGTDSRRASSGESVAIETITRDSLGIDTLRRIDAVDNGLLTLRSGGRDGSMMLEVAGFGLRLGQTPMQKMETKLAPFQFKAITDMELGFTQLTGVDYAGYTPQEEGFLDQKLGSSFHFSFSVVQMRLLLNRSRTLSLGLGLQYTLDNIRFADSGITLDNVGRRLMPVVLDEPADKSKVVTSLLGIPVRLIYEPVRHFRISAVAYSDFMLGADAIYKKPKEKHSLSGFRTYQFGVGVSVSYYGLGFYTRYGITPLFKSGAGPDCHAVSFGIVCLL</sequence>